<feature type="transmembrane region" description="Helical" evidence="7">
    <location>
        <begin position="380"/>
        <end position="400"/>
    </location>
</feature>
<dbReference type="InterPro" id="IPR020846">
    <property type="entry name" value="MFS_dom"/>
</dbReference>
<feature type="transmembrane region" description="Helical" evidence="7">
    <location>
        <begin position="315"/>
        <end position="332"/>
    </location>
</feature>
<accession>A0A292YJ86</accession>
<organism evidence="9 10">
    <name type="scientific">Effusibacillus lacus</name>
    <dbReference type="NCBI Taxonomy" id="1348429"/>
    <lineage>
        <taxon>Bacteria</taxon>
        <taxon>Bacillati</taxon>
        <taxon>Bacillota</taxon>
        <taxon>Bacilli</taxon>
        <taxon>Bacillales</taxon>
        <taxon>Alicyclobacillaceae</taxon>
        <taxon>Effusibacillus</taxon>
    </lineage>
</organism>
<keyword evidence="2" id="KW-0813">Transport</keyword>
<keyword evidence="10" id="KW-1185">Reference proteome</keyword>
<feature type="transmembrane region" description="Helical" evidence="7">
    <location>
        <begin position="179"/>
        <end position="197"/>
    </location>
</feature>
<evidence type="ECO:0000256" key="7">
    <source>
        <dbReference type="SAM" id="Phobius"/>
    </source>
</evidence>
<feature type="transmembrane region" description="Helical" evidence="7">
    <location>
        <begin position="291"/>
        <end position="309"/>
    </location>
</feature>
<evidence type="ECO:0000256" key="6">
    <source>
        <dbReference type="ARBA" id="ARBA00023136"/>
    </source>
</evidence>
<dbReference type="PROSITE" id="PS50850">
    <property type="entry name" value="MFS"/>
    <property type="match status" value="1"/>
</dbReference>
<comment type="caution">
    <text evidence="9">The sequence shown here is derived from an EMBL/GenBank/DDBJ whole genome shotgun (WGS) entry which is preliminary data.</text>
</comment>
<gene>
    <name evidence="9" type="ORF">EFBL_1634</name>
</gene>
<feature type="transmembrane region" description="Helical" evidence="7">
    <location>
        <begin position="264"/>
        <end position="284"/>
    </location>
</feature>
<evidence type="ECO:0000259" key="8">
    <source>
        <dbReference type="PROSITE" id="PS50850"/>
    </source>
</evidence>
<sequence>MAQVEVQYPNQPRFALHSRSFRIFMAGSLLSRVGDWMDLVALNWAVLQFTNSPLHLGLINACRLVPTFLLSVPAGVMADRYDRRKLLIWLQVGIMLLTFCIAYLMAIGSPFWLFAAVVTLRSILTAMDPPIRNALIPNLVPETSMASAIAINTTVINLSRIVGPAIAGALLAVMKIETVFWISAWSVAAVLLSLMVIRPESDRDVAAKSKGKANIYEAIAYVKQNPSVQSLLILAIVPMVFGFPYTSMMPVFARDLMQLGPEGFGALLSISSIGAIAGSAWLSIGREMKGAGKWLVCSVIGFGLSLLLFVVTSNFLLAAIAMFLVGLTSQTYRTMSRITLQMQVPDPLRGRILSIALMDRGFIPLGAIMIGAIAGWAGTLWAGLVMGAGCVAVTLAVIFARRQIWYL</sequence>
<reference evidence="10" key="1">
    <citation type="submission" date="2017-07" db="EMBL/GenBank/DDBJ databases">
        <title>Draft genome sequence of Effusibacillus lacus strain skLN1.</title>
        <authorList>
            <person name="Watanabe M."/>
            <person name="Kojima H."/>
            <person name="Fukui M."/>
        </authorList>
    </citation>
    <scope>NUCLEOTIDE SEQUENCE [LARGE SCALE GENOMIC DNA]</scope>
    <source>
        <strain evidence="10">skLN1</strain>
    </source>
</reference>
<evidence type="ECO:0000313" key="10">
    <source>
        <dbReference type="Proteomes" id="UP000217785"/>
    </source>
</evidence>
<dbReference type="PANTHER" id="PTHR23513:SF11">
    <property type="entry name" value="STAPHYLOFERRIN A TRANSPORTER"/>
    <property type="match status" value="1"/>
</dbReference>
<feature type="transmembrane region" description="Helical" evidence="7">
    <location>
        <begin position="352"/>
        <end position="374"/>
    </location>
</feature>
<name>A0A292YJ86_9BACL</name>
<dbReference type="PANTHER" id="PTHR23513">
    <property type="entry name" value="INTEGRAL MEMBRANE EFFLUX PROTEIN-RELATED"/>
    <property type="match status" value="1"/>
</dbReference>
<dbReference type="CDD" id="cd06173">
    <property type="entry name" value="MFS_MefA_like"/>
    <property type="match status" value="1"/>
</dbReference>
<dbReference type="RefSeq" id="WP_096181716.1">
    <property type="nucleotide sequence ID" value="NZ_BDUF01000044.1"/>
</dbReference>
<keyword evidence="5 7" id="KW-1133">Transmembrane helix</keyword>
<evidence type="ECO:0000313" key="9">
    <source>
        <dbReference type="EMBL" id="GAX90008.1"/>
    </source>
</evidence>
<dbReference type="InterPro" id="IPR010290">
    <property type="entry name" value="TM_effector"/>
</dbReference>
<dbReference type="GO" id="GO:0005886">
    <property type="term" value="C:plasma membrane"/>
    <property type="evidence" value="ECO:0007669"/>
    <property type="project" value="UniProtKB-SubCell"/>
</dbReference>
<evidence type="ECO:0000256" key="3">
    <source>
        <dbReference type="ARBA" id="ARBA00022475"/>
    </source>
</evidence>
<dbReference type="Gene3D" id="1.20.1250.20">
    <property type="entry name" value="MFS general substrate transporter like domains"/>
    <property type="match status" value="1"/>
</dbReference>
<comment type="subcellular location">
    <subcellularLocation>
        <location evidence="1">Cell membrane</location>
        <topology evidence="1">Multi-pass membrane protein</topology>
    </subcellularLocation>
</comment>
<dbReference type="OrthoDB" id="9775268at2"/>
<proteinExistence type="predicted"/>
<dbReference type="Pfam" id="PF05977">
    <property type="entry name" value="MFS_3"/>
    <property type="match status" value="1"/>
</dbReference>
<protein>
    <submittedName>
        <fullName evidence="9">MFS transporter</fullName>
    </submittedName>
</protein>
<dbReference type="SUPFAM" id="SSF103473">
    <property type="entry name" value="MFS general substrate transporter"/>
    <property type="match status" value="1"/>
</dbReference>
<evidence type="ECO:0000256" key="1">
    <source>
        <dbReference type="ARBA" id="ARBA00004651"/>
    </source>
</evidence>
<keyword evidence="6 7" id="KW-0472">Membrane</keyword>
<dbReference type="GO" id="GO:0022857">
    <property type="term" value="F:transmembrane transporter activity"/>
    <property type="evidence" value="ECO:0007669"/>
    <property type="project" value="InterPro"/>
</dbReference>
<feature type="transmembrane region" description="Helical" evidence="7">
    <location>
        <begin position="231"/>
        <end position="252"/>
    </location>
</feature>
<keyword evidence="3" id="KW-1003">Cell membrane</keyword>
<evidence type="ECO:0000256" key="4">
    <source>
        <dbReference type="ARBA" id="ARBA00022692"/>
    </source>
</evidence>
<evidence type="ECO:0000256" key="2">
    <source>
        <dbReference type="ARBA" id="ARBA00022448"/>
    </source>
</evidence>
<feature type="domain" description="Major facilitator superfamily (MFS) profile" evidence="8">
    <location>
        <begin position="15"/>
        <end position="405"/>
    </location>
</feature>
<evidence type="ECO:0000256" key="5">
    <source>
        <dbReference type="ARBA" id="ARBA00022989"/>
    </source>
</evidence>
<dbReference type="AlphaFoldDB" id="A0A292YJ86"/>
<keyword evidence="4 7" id="KW-0812">Transmembrane</keyword>
<dbReference type="EMBL" id="BDUF01000044">
    <property type="protein sequence ID" value="GAX90008.1"/>
    <property type="molecule type" value="Genomic_DNA"/>
</dbReference>
<dbReference type="InterPro" id="IPR036259">
    <property type="entry name" value="MFS_trans_sf"/>
</dbReference>
<dbReference type="Proteomes" id="UP000217785">
    <property type="component" value="Unassembled WGS sequence"/>
</dbReference>
<feature type="transmembrane region" description="Helical" evidence="7">
    <location>
        <begin position="86"/>
        <end position="105"/>
    </location>
</feature>